<evidence type="ECO:0000313" key="1">
    <source>
        <dbReference type="EMBL" id="KAJ9650759.1"/>
    </source>
</evidence>
<dbReference type="EMBL" id="JAPDRQ010000311">
    <property type="protein sequence ID" value="KAJ9650759.1"/>
    <property type="molecule type" value="Genomic_DNA"/>
</dbReference>
<dbReference type="Proteomes" id="UP001172386">
    <property type="component" value="Unassembled WGS sequence"/>
</dbReference>
<proteinExistence type="predicted"/>
<reference evidence="1" key="1">
    <citation type="submission" date="2022-10" db="EMBL/GenBank/DDBJ databases">
        <title>Culturing micro-colonial fungi from biological soil crusts in the Mojave desert and describing Neophaeococcomyces mojavensis, and introducing the new genera and species Taxawa tesnikishii.</title>
        <authorList>
            <person name="Kurbessoian T."/>
            <person name="Stajich J.E."/>
        </authorList>
    </citation>
    <scope>NUCLEOTIDE SEQUENCE</scope>
    <source>
        <strain evidence="1">JES_112</strain>
    </source>
</reference>
<gene>
    <name evidence="1" type="ORF">H2198_009935</name>
</gene>
<protein>
    <submittedName>
        <fullName evidence="1">Uncharacterized protein</fullName>
    </submittedName>
</protein>
<evidence type="ECO:0000313" key="2">
    <source>
        <dbReference type="Proteomes" id="UP001172386"/>
    </source>
</evidence>
<organism evidence="1 2">
    <name type="scientific">Neophaeococcomyces mojaviensis</name>
    <dbReference type="NCBI Taxonomy" id="3383035"/>
    <lineage>
        <taxon>Eukaryota</taxon>
        <taxon>Fungi</taxon>
        <taxon>Dikarya</taxon>
        <taxon>Ascomycota</taxon>
        <taxon>Pezizomycotina</taxon>
        <taxon>Eurotiomycetes</taxon>
        <taxon>Chaetothyriomycetidae</taxon>
        <taxon>Chaetothyriales</taxon>
        <taxon>Chaetothyriales incertae sedis</taxon>
        <taxon>Neophaeococcomyces</taxon>
    </lineage>
</organism>
<sequence>MGVTTNTKATVAAELADVLPKDNRPWYTKPHLLKLNLIILSLVMFSSSNGYDGSLMNGLQALPGWHTFMNNPTGAWLGFINAIYWLGNGVSFPVAAWVANKYGRKPGVYIGYVFLVLGVTLQTAAQNEVTFVLARMFLGAASAWFGNAVPLLINEIAYPTHRGICNALFMCGWYVGSIVAAWVTFGTRNYANSWGWRIPSLLQCLIPLITLPGFLLASESPRWLISMGRTDEAAKIIAKYHTAGDMDAPLATYEIIEIETTLKTEQEAHASTSYMDMVKTKGNRRRLFISITLGVFGQWSGNGVVSYYLALVLETIGITSVTHQTLVSGCLQIWNLIFAVGAAFSVDKLGRRMLFLASAATMLVSYIIVTALSATFAKSGTASVGMAVVPFLFIFFAGYDIALTPLLTAYPCEIWPYRLRSRGLTVTWVSTVLAIFFNTFVNPIALEAIGWRYYLVFVVVLVFFGLTAYFFYPETRGHTLEQMAIIFDGDDAEVPPPAETRERTASIATARRASLAAEKPATTYINEVKV</sequence>
<name>A0ACC2ZTC1_9EURO</name>
<keyword evidence="2" id="KW-1185">Reference proteome</keyword>
<comment type="caution">
    <text evidence="1">The sequence shown here is derived from an EMBL/GenBank/DDBJ whole genome shotgun (WGS) entry which is preliminary data.</text>
</comment>
<accession>A0ACC2ZTC1</accession>